<dbReference type="SUPFAM" id="SSF102114">
    <property type="entry name" value="Radical SAM enzymes"/>
    <property type="match status" value="1"/>
</dbReference>
<proteinExistence type="predicted"/>
<keyword evidence="6" id="KW-0411">Iron-sulfur</keyword>
<dbReference type="SFLD" id="SFLDS00029">
    <property type="entry name" value="Radical_SAM"/>
    <property type="match status" value="1"/>
</dbReference>
<organism evidence="10">
    <name type="scientific">hydrothermal vent metagenome</name>
    <dbReference type="NCBI Taxonomy" id="652676"/>
    <lineage>
        <taxon>unclassified sequences</taxon>
        <taxon>metagenomes</taxon>
        <taxon>ecological metagenomes</taxon>
    </lineage>
</organism>
<keyword evidence="10" id="KW-0808">Transferase</keyword>
<dbReference type="Gene3D" id="3.40.50.12160">
    <property type="entry name" value="Methylthiotransferase, N-terminal domain"/>
    <property type="match status" value="1"/>
</dbReference>
<feature type="compositionally biased region" description="Basic and acidic residues" evidence="7">
    <location>
        <begin position="532"/>
        <end position="541"/>
    </location>
</feature>
<evidence type="ECO:0000256" key="7">
    <source>
        <dbReference type="SAM" id="MobiDB-lite"/>
    </source>
</evidence>
<dbReference type="CDD" id="cd01335">
    <property type="entry name" value="Radical_SAM"/>
    <property type="match status" value="1"/>
</dbReference>
<dbReference type="SFLD" id="SFLDG01082">
    <property type="entry name" value="B12-binding_domain_containing"/>
    <property type="match status" value="1"/>
</dbReference>
<dbReference type="PROSITE" id="PS01278">
    <property type="entry name" value="MTTASE_RADICAL"/>
    <property type="match status" value="1"/>
</dbReference>
<evidence type="ECO:0000256" key="4">
    <source>
        <dbReference type="ARBA" id="ARBA00022723"/>
    </source>
</evidence>
<dbReference type="Pfam" id="PF04055">
    <property type="entry name" value="Radical_SAM"/>
    <property type="match status" value="1"/>
</dbReference>
<feature type="region of interest" description="Disordered" evidence="7">
    <location>
        <begin position="529"/>
        <end position="555"/>
    </location>
</feature>
<dbReference type="GO" id="GO:0046872">
    <property type="term" value="F:metal ion binding"/>
    <property type="evidence" value="ECO:0007669"/>
    <property type="project" value="UniProtKB-KW"/>
</dbReference>
<keyword evidence="4" id="KW-0479">Metal-binding</keyword>
<dbReference type="InterPro" id="IPR023404">
    <property type="entry name" value="rSAM_horseshoe"/>
</dbReference>
<feature type="domain" description="MTTase N-terminal" evidence="8">
    <location>
        <begin position="12"/>
        <end position="167"/>
    </location>
</feature>
<reference evidence="10" key="1">
    <citation type="submission" date="2018-06" db="EMBL/GenBank/DDBJ databases">
        <authorList>
            <person name="Zhirakovskaya E."/>
        </authorList>
    </citation>
    <scope>NUCLEOTIDE SEQUENCE</scope>
</reference>
<feature type="region of interest" description="Disordered" evidence="7">
    <location>
        <begin position="45"/>
        <end position="86"/>
    </location>
</feature>
<dbReference type="SMART" id="SM00729">
    <property type="entry name" value="Elp3"/>
    <property type="match status" value="1"/>
</dbReference>
<sequence length="620" mass="67595">MPEKHPKVPDLRTVSFVSLGCPKNLVDSEKMLGLLAEDGLVPVSYDPTDHDWEHDDALGVEGKSGTEQSTDADAEQRDTSDSPGIQPADVIVINTCGFLEASKDESLAVIKEAVCAKARGLVKRVVVAGCLVQRHRAKMLEWEPGIDAMVGVFDRDKIIEAVRGVPEARQESLESQDKPKYWIAGNALIAAKERGVETVGLTVQGKDGKGVGYFEDDSARLRLTPRHYAYLRISEGCNQACAFCTIPSIRGKMRSKPLERIVREARELIADGAFELNLIGQDTTSYGDDIGQGWGEAPSPRPSPKGRGGKAGGLPMLLDAIDRAVESTGSPAWIRLMYAYPSNFRDEFIDAIAEIVSRGRLLPYIDIPLQHASQRMLDAMRRHVSAEQQRELMEKLRGRVPGMAIRTTFISGFPGETEADHEQLLEFVEEIGFEAVGVFEYSQEPGTPAGTMEEDAALAVPAEVKARRKGEVLELQQQIAFEQAAFMAEAFDEQDAANTGHRFDVLIEGATGLQIDATPSLGLQSGVPALSSRRDGCKHPPTEVGGSEGIMDGSTQRGSVYQGRTYFQAPSIDAVTYVQSRQRLSPGELVRCVIVGSEGYDLIARPVDEVEKKVSLSVLR</sequence>
<dbReference type="PROSITE" id="PS51449">
    <property type="entry name" value="MTTASE_N"/>
    <property type="match status" value="1"/>
</dbReference>
<dbReference type="GO" id="GO:0103039">
    <property type="term" value="F:protein methylthiotransferase activity"/>
    <property type="evidence" value="ECO:0007669"/>
    <property type="project" value="UniProtKB-EC"/>
</dbReference>
<evidence type="ECO:0000256" key="6">
    <source>
        <dbReference type="ARBA" id="ARBA00023014"/>
    </source>
</evidence>
<keyword evidence="10" id="KW-0687">Ribonucleoprotein</keyword>
<accession>A0A3B1DT03</accession>
<dbReference type="InterPro" id="IPR002792">
    <property type="entry name" value="TRAM_dom"/>
</dbReference>
<keyword evidence="5" id="KW-0408">Iron</keyword>
<dbReference type="InterPro" id="IPR005840">
    <property type="entry name" value="Ribosomal_uS12_MeSTrfase_RimO"/>
</dbReference>
<name>A0A3B1DT03_9ZZZZ</name>
<dbReference type="Pfam" id="PF18693">
    <property type="entry name" value="TRAM_2"/>
    <property type="match status" value="1"/>
</dbReference>
<dbReference type="Gene3D" id="3.80.30.20">
    <property type="entry name" value="tm_1862 like domain"/>
    <property type="match status" value="1"/>
</dbReference>
<dbReference type="Pfam" id="PF00919">
    <property type="entry name" value="UPF0004"/>
    <property type="match status" value="1"/>
</dbReference>
<dbReference type="GO" id="GO:0005840">
    <property type="term" value="C:ribosome"/>
    <property type="evidence" value="ECO:0007669"/>
    <property type="project" value="UniProtKB-KW"/>
</dbReference>
<feature type="domain" description="Radical SAM core" evidence="9">
    <location>
        <begin position="223"/>
        <end position="482"/>
    </location>
</feature>
<keyword evidence="2" id="KW-0004">4Fe-4S</keyword>
<evidence type="ECO:0000256" key="3">
    <source>
        <dbReference type="ARBA" id="ARBA00022691"/>
    </source>
</evidence>
<dbReference type="EMBL" id="UOGK01000635">
    <property type="protein sequence ID" value="VAX42051.1"/>
    <property type="molecule type" value="Genomic_DNA"/>
</dbReference>
<dbReference type="AlphaFoldDB" id="A0A3B1DT03"/>
<dbReference type="EC" id="2.8.4.4" evidence="10"/>
<dbReference type="InterPro" id="IPR007197">
    <property type="entry name" value="rSAM"/>
</dbReference>
<dbReference type="GO" id="GO:0035599">
    <property type="term" value="F:aspartic acid methylthiotransferase activity"/>
    <property type="evidence" value="ECO:0007669"/>
    <property type="project" value="TreeGrafter"/>
</dbReference>
<dbReference type="GO" id="GO:0005829">
    <property type="term" value="C:cytosol"/>
    <property type="evidence" value="ECO:0007669"/>
    <property type="project" value="TreeGrafter"/>
</dbReference>
<dbReference type="FunFam" id="3.80.30.20:FF:000001">
    <property type="entry name" value="tRNA-2-methylthio-N(6)-dimethylallyladenosine synthase 2"/>
    <property type="match status" value="1"/>
</dbReference>
<evidence type="ECO:0000256" key="5">
    <source>
        <dbReference type="ARBA" id="ARBA00023004"/>
    </source>
</evidence>
<evidence type="ECO:0000256" key="1">
    <source>
        <dbReference type="ARBA" id="ARBA00001966"/>
    </source>
</evidence>
<dbReference type="PROSITE" id="PS51918">
    <property type="entry name" value="RADICAL_SAM"/>
    <property type="match status" value="1"/>
</dbReference>
<feature type="compositionally biased region" description="Basic and acidic residues" evidence="7">
    <location>
        <begin position="47"/>
        <end position="57"/>
    </location>
</feature>
<evidence type="ECO:0000313" key="10">
    <source>
        <dbReference type="EMBL" id="VAX42051.1"/>
    </source>
</evidence>
<dbReference type="GO" id="GO:0051539">
    <property type="term" value="F:4 iron, 4 sulfur cluster binding"/>
    <property type="evidence" value="ECO:0007669"/>
    <property type="project" value="UniProtKB-KW"/>
</dbReference>
<dbReference type="InterPro" id="IPR006638">
    <property type="entry name" value="Elp3/MiaA/NifB-like_rSAM"/>
</dbReference>
<dbReference type="InterPro" id="IPR012340">
    <property type="entry name" value="NA-bd_OB-fold"/>
</dbReference>
<dbReference type="InterPro" id="IPR020612">
    <property type="entry name" value="Methylthiotransferase_CS"/>
</dbReference>
<gene>
    <name evidence="10" type="ORF">MNBD_PLANCTO03-1968</name>
</gene>
<keyword evidence="10" id="KW-0689">Ribosomal protein</keyword>
<dbReference type="PANTHER" id="PTHR43837">
    <property type="entry name" value="RIBOSOMAL PROTEIN S12 METHYLTHIOTRANSFERASE RIMO"/>
    <property type="match status" value="1"/>
</dbReference>
<keyword evidence="3" id="KW-0949">S-adenosyl-L-methionine</keyword>
<dbReference type="InterPro" id="IPR038135">
    <property type="entry name" value="Methylthiotransferase_N_sf"/>
</dbReference>
<dbReference type="Gene3D" id="2.40.50.140">
    <property type="entry name" value="Nucleic acid-binding proteins"/>
    <property type="match status" value="1"/>
</dbReference>
<feature type="region of interest" description="Disordered" evidence="7">
    <location>
        <begin position="290"/>
        <end position="310"/>
    </location>
</feature>
<dbReference type="InterPro" id="IPR058240">
    <property type="entry name" value="rSAM_sf"/>
</dbReference>
<dbReference type="PANTHER" id="PTHR43837:SF1">
    <property type="entry name" value="RIBOSOMAL PROTEIN US12 METHYLTHIOTRANSFERASE RIMO"/>
    <property type="match status" value="1"/>
</dbReference>
<evidence type="ECO:0000256" key="2">
    <source>
        <dbReference type="ARBA" id="ARBA00022485"/>
    </source>
</evidence>
<evidence type="ECO:0000259" key="8">
    <source>
        <dbReference type="PROSITE" id="PS51449"/>
    </source>
</evidence>
<dbReference type="InterPro" id="IPR013848">
    <property type="entry name" value="Methylthiotransferase_N"/>
</dbReference>
<evidence type="ECO:0000259" key="9">
    <source>
        <dbReference type="PROSITE" id="PS51918"/>
    </source>
</evidence>
<protein>
    <submittedName>
        <fullName evidence="10">Ribosomal protein S12p Asp88 (E. coli) methylthiotransferase</fullName>
        <ecNumber evidence="10">2.8.4.4</ecNumber>
    </submittedName>
</protein>
<comment type="cofactor">
    <cofactor evidence="1">
        <name>[4Fe-4S] cluster</name>
        <dbReference type="ChEBI" id="CHEBI:49883"/>
    </cofactor>
</comment>